<proteinExistence type="predicted"/>
<keyword evidence="2" id="KW-1185">Reference proteome</keyword>
<dbReference type="AlphaFoldDB" id="A0A9D4U7D7"/>
<comment type="caution">
    <text evidence="1">The sequence shown here is derived from an EMBL/GenBank/DDBJ whole genome shotgun (WGS) entry which is preliminary data.</text>
</comment>
<evidence type="ECO:0000313" key="1">
    <source>
        <dbReference type="EMBL" id="KAI5062367.1"/>
    </source>
</evidence>
<protein>
    <submittedName>
        <fullName evidence="1">Uncharacterized protein</fullName>
    </submittedName>
</protein>
<name>A0A9D4U7D7_ADICA</name>
<reference evidence="1" key="1">
    <citation type="submission" date="2021-01" db="EMBL/GenBank/DDBJ databases">
        <title>Adiantum capillus-veneris genome.</title>
        <authorList>
            <person name="Fang Y."/>
            <person name="Liao Q."/>
        </authorList>
    </citation>
    <scope>NUCLEOTIDE SEQUENCE</scope>
    <source>
        <strain evidence="1">H3</strain>
        <tissue evidence="1">Leaf</tissue>
    </source>
</reference>
<dbReference type="Proteomes" id="UP000886520">
    <property type="component" value="Chromosome 22"/>
</dbReference>
<gene>
    <name evidence="1" type="ORF">GOP47_0022906</name>
</gene>
<evidence type="ECO:0000313" key="2">
    <source>
        <dbReference type="Proteomes" id="UP000886520"/>
    </source>
</evidence>
<organism evidence="1 2">
    <name type="scientific">Adiantum capillus-veneris</name>
    <name type="common">Maidenhair fern</name>
    <dbReference type="NCBI Taxonomy" id="13818"/>
    <lineage>
        <taxon>Eukaryota</taxon>
        <taxon>Viridiplantae</taxon>
        <taxon>Streptophyta</taxon>
        <taxon>Embryophyta</taxon>
        <taxon>Tracheophyta</taxon>
        <taxon>Polypodiopsida</taxon>
        <taxon>Polypodiidae</taxon>
        <taxon>Polypodiales</taxon>
        <taxon>Pteridineae</taxon>
        <taxon>Pteridaceae</taxon>
        <taxon>Vittarioideae</taxon>
        <taxon>Adiantum</taxon>
    </lineage>
</organism>
<sequence>MFANWGRASVRSFIQFTLRFLEILFLPSEGFITFATLTKRAFPPSSSRRLAALAYLRLCVTAWSITWRPLPPRHCLAVC</sequence>
<accession>A0A9D4U7D7</accession>
<dbReference type="EMBL" id="JABFUD020000022">
    <property type="protein sequence ID" value="KAI5062367.1"/>
    <property type="molecule type" value="Genomic_DNA"/>
</dbReference>